<keyword evidence="1" id="KW-0812">Transmembrane</keyword>
<dbReference type="AlphaFoldDB" id="A0A161PG89"/>
<dbReference type="EMBL" id="LTAO01000012">
    <property type="protein sequence ID" value="KYG32207.1"/>
    <property type="molecule type" value="Genomic_DNA"/>
</dbReference>
<name>A0A161PG89_9BACI</name>
<evidence type="ECO:0000256" key="1">
    <source>
        <dbReference type="SAM" id="Phobius"/>
    </source>
</evidence>
<keyword evidence="3" id="KW-1185">Reference proteome</keyword>
<organism evidence="2 3">
    <name type="scientific">Alkalihalobacillus trypoxylicola</name>
    <dbReference type="NCBI Taxonomy" id="519424"/>
    <lineage>
        <taxon>Bacteria</taxon>
        <taxon>Bacillati</taxon>
        <taxon>Bacillota</taxon>
        <taxon>Bacilli</taxon>
        <taxon>Bacillales</taxon>
        <taxon>Bacillaceae</taxon>
        <taxon>Alkalihalobacillus</taxon>
    </lineage>
</organism>
<keyword evidence="1" id="KW-0472">Membrane</keyword>
<sequence>MKSYSKYFYKQLFKLLYVKNNAVVRGIGLFSFLRSIMLQYWYEIRKRIGAIEFEQAHFN</sequence>
<gene>
    <name evidence="2" type="ORF">AZF04_05420</name>
</gene>
<accession>A0A161PG89</accession>
<proteinExistence type="predicted"/>
<dbReference type="Proteomes" id="UP000075806">
    <property type="component" value="Unassembled WGS sequence"/>
</dbReference>
<keyword evidence="1" id="KW-1133">Transmembrane helix</keyword>
<evidence type="ECO:0000313" key="3">
    <source>
        <dbReference type="Proteomes" id="UP000075806"/>
    </source>
</evidence>
<evidence type="ECO:0000313" key="2">
    <source>
        <dbReference type="EMBL" id="KYG32207.1"/>
    </source>
</evidence>
<protein>
    <submittedName>
        <fullName evidence="2">Uncharacterized protein</fullName>
    </submittedName>
</protein>
<reference evidence="2" key="1">
    <citation type="submission" date="2016-02" db="EMBL/GenBank/DDBJ databases">
        <title>Genome sequence of Bacillus trypoxylicola KCTC 13244(T).</title>
        <authorList>
            <person name="Jeong H."/>
            <person name="Park S.-H."/>
            <person name="Choi S.-K."/>
        </authorList>
    </citation>
    <scope>NUCLEOTIDE SEQUENCE [LARGE SCALE GENOMIC DNA]</scope>
    <source>
        <strain evidence="2">KCTC 13244</strain>
    </source>
</reference>
<comment type="caution">
    <text evidence="2">The sequence shown here is derived from an EMBL/GenBank/DDBJ whole genome shotgun (WGS) entry which is preliminary data.</text>
</comment>
<dbReference type="STRING" id="519424.AZF04_05420"/>
<feature type="transmembrane region" description="Helical" evidence="1">
    <location>
        <begin position="22"/>
        <end position="42"/>
    </location>
</feature>